<evidence type="ECO:0000256" key="1">
    <source>
        <dbReference type="SAM" id="Phobius"/>
    </source>
</evidence>
<dbReference type="OrthoDB" id="1436593at2"/>
<dbReference type="Proteomes" id="UP000184406">
    <property type="component" value="Unassembled WGS sequence"/>
</dbReference>
<dbReference type="EMBL" id="FQUX01000001">
    <property type="protein sequence ID" value="SHE39624.1"/>
    <property type="molecule type" value="Genomic_DNA"/>
</dbReference>
<gene>
    <name evidence="2" type="ORF">SAMN03080594_101148</name>
</gene>
<evidence type="ECO:0000313" key="2">
    <source>
        <dbReference type="EMBL" id="SHE39624.1"/>
    </source>
</evidence>
<proteinExistence type="predicted"/>
<name>A0A1M4T5G0_9FLAO</name>
<sequence>MNTSMLLVSVLLVLCTVIPFVILNKSGKGDLKLMSKEIKNLVIESKLKFDLKESWGNSFIGLDSNNKKLIFSKVFDGVVALENIDLNEVSNVKIEKKTYELKSKNKRETVLEKLDLEISFLDHEKPAKILNFYDINSIYMEDYELVRAEKWNTAINGVLKTNIKRAKVA</sequence>
<dbReference type="RefSeq" id="WP_143153100.1">
    <property type="nucleotide sequence ID" value="NZ_FQUX01000001.1"/>
</dbReference>
<protein>
    <submittedName>
        <fullName evidence="2">Uncharacterized protein</fullName>
    </submittedName>
</protein>
<organism evidence="2 3">
    <name type="scientific">Arenibacter palladensis</name>
    <dbReference type="NCBI Taxonomy" id="237373"/>
    <lineage>
        <taxon>Bacteria</taxon>
        <taxon>Pseudomonadati</taxon>
        <taxon>Bacteroidota</taxon>
        <taxon>Flavobacteriia</taxon>
        <taxon>Flavobacteriales</taxon>
        <taxon>Flavobacteriaceae</taxon>
        <taxon>Arenibacter</taxon>
    </lineage>
</organism>
<accession>A0A1M4T5G0</accession>
<evidence type="ECO:0000313" key="3">
    <source>
        <dbReference type="Proteomes" id="UP000184406"/>
    </source>
</evidence>
<dbReference type="AlphaFoldDB" id="A0A1M4T5G0"/>
<keyword evidence="1" id="KW-1133">Transmembrane helix</keyword>
<reference evidence="3" key="1">
    <citation type="submission" date="2016-11" db="EMBL/GenBank/DDBJ databases">
        <authorList>
            <person name="Varghese N."/>
            <person name="Submissions S."/>
        </authorList>
    </citation>
    <scope>NUCLEOTIDE SEQUENCE [LARGE SCALE GENOMIC DNA]</scope>
    <source>
        <strain evidence="3">DSM 17539</strain>
    </source>
</reference>
<feature type="transmembrane region" description="Helical" evidence="1">
    <location>
        <begin position="6"/>
        <end position="24"/>
    </location>
</feature>
<keyword evidence="1" id="KW-0812">Transmembrane</keyword>
<keyword evidence="3" id="KW-1185">Reference proteome</keyword>
<keyword evidence="1" id="KW-0472">Membrane</keyword>